<proteinExistence type="predicted"/>
<organism evidence="4 5">
    <name type="scientific">Nocardia gamkensis</name>
    <dbReference type="NCBI Taxonomy" id="352869"/>
    <lineage>
        <taxon>Bacteria</taxon>
        <taxon>Bacillati</taxon>
        <taxon>Actinomycetota</taxon>
        <taxon>Actinomycetes</taxon>
        <taxon>Mycobacteriales</taxon>
        <taxon>Nocardiaceae</taxon>
        <taxon>Nocardia</taxon>
    </lineage>
</organism>
<feature type="domain" description="Thiolase N-terminal" evidence="2">
    <location>
        <begin position="37"/>
        <end position="255"/>
    </location>
</feature>
<evidence type="ECO:0000259" key="3">
    <source>
        <dbReference type="Pfam" id="PF22691"/>
    </source>
</evidence>
<accession>A0A7X6R522</accession>
<dbReference type="EMBL" id="JAAXOS010000011">
    <property type="protein sequence ID" value="NKY29095.1"/>
    <property type="molecule type" value="Genomic_DNA"/>
</dbReference>
<feature type="domain" description="Thiolase C-terminal" evidence="3">
    <location>
        <begin position="296"/>
        <end position="406"/>
    </location>
</feature>
<feature type="compositionally biased region" description="Low complexity" evidence="1">
    <location>
        <begin position="1"/>
        <end position="21"/>
    </location>
</feature>
<evidence type="ECO:0000259" key="2">
    <source>
        <dbReference type="Pfam" id="PF00108"/>
    </source>
</evidence>
<dbReference type="GO" id="GO:0016747">
    <property type="term" value="F:acyltransferase activity, transferring groups other than amino-acyl groups"/>
    <property type="evidence" value="ECO:0007669"/>
    <property type="project" value="InterPro"/>
</dbReference>
<dbReference type="Gene3D" id="3.40.47.10">
    <property type="match status" value="1"/>
</dbReference>
<dbReference type="InterPro" id="IPR055140">
    <property type="entry name" value="Thiolase_C_2"/>
</dbReference>
<gene>
    <name evidence="4" type="ORF">HGB38_23160</name>
</gene>
<name>A0A7X6R522_9NOCA</name>
<feature type="region of interest" description="Disordered" evidence="1">
    <location>
        <begin position="1"/>
        <end position="29"/>
    </location>
</feature>
<dbReference type="PANTHER" id="PTHR42870">
    <property type="entry name" value="ACETYL-COA C-ACETYLTRANSFERASE"/>
    <property type="match status" value="1"/>
</dbReference>
<dbReference type="Proteomes" id="UP000540698">
    <property type="component" value="Unassembled WGS sequence"/>
</dbReference>
<comment type="caution">
    <text evidence="4">The sequence shown here is derived from an EMBL/GenBank/DDBJ whole genome shotgun (WGS) entry which is preliminary data.</text>
</comment>
<protein>
    <submittedName>
        <fullName evidence="4">Lipid-transfer protein</fullName>
    </submittedName>
</protein>
<dbReference type="CDD" id="cd00829">
    <property type="entry name" value="SCP-x_thiolase"/>
    <property type="match status" value="1"/>
</dbReference>
<dbReference type="Pfam" id="PF22691">
    <property type="entry name" value="Thiolase_C_1"/>
    <property type="match status" value="1"/>
</dbReference>
<evidence type="ECO:0000313" key="5">
    <source>
        <dbReference type="Proteomes" id="UP000540698"/>
    </source>
</evidence>
<dbReference type="NCBIfam" id="NF005892">
    <property type="entry name" value="PRK07855.1"/>
    <property type="match status" value="1"/>
</dbReference>
<reference evidence="4 5" key="1">
    <citation type="submission" date="2020-04" db="EMBL/GenBank/DDBJ databases">
        <title>MicrobeNet Type strains.</title>
        <authorList>
            <person name="Nicholson A.C."/>
        </authorList>
    </citation>
    <scope>NUCLEOTIDE SEQUENCE [LARGE SCALE GENOMIC DNA]</scope>
    <source>
        <strain evidence="4 5">DSM 44956</strain>
    </source>
</reference>
<keyword evidence="5" id="KW-1185">Reference proteome</keyword>
<sequence length="417" mass="43439">MSTWSARTVSATTSRPRPSSRCGGPMSEQSISGRAAIVGIGATDFSKDSGRSELRLAAEAVTAALADAGLTPADVDGLTTFTMDTNTQAAVARAVGIPQLKFFSHIGYGGGAACATIQQAAMAVATGIADVVVAYRAFNERSVSRFGQFSTALATAPTSSGIDAGWSYPQGLGTPAAQVAMVARRYMHVYGATSEDFGRVAVADRKHAAVNPAAFFYGKPITLEEHQNSRWIAEPLHLLDCCQESDGGVAIVVTSAERARDLPQRPAVIAAAAQGSGADQYVMTSYYRDAMTGLPEMGLVGDQLWAQSGLRPEDMQAAILYDHFTPFVLMQLEELGFCGRGEAKDFIAGGAIEAGGRLPLNTHGGQLGEAYIHGMNGIAEAVRQIRGTSVNPVSDLTNIVVTAGTGVPTSGLVLTTG</sequence>
<dbReference type="PANTHER" id="PTHR42870:SF1">
    <property type="entry name" value="NON-SPECIFIC LIPID-TRANSFER PROTEIN-LIKE 2"/>
    <property type="match status" value="1"/>
</dbReference>
<evidence type="ECO:0000256" key="1">
    <source>
        <dbReference type="SAM" id="MobiDB-lite"/>
    </source>
</evidence>
<dbReference type="AlphaFoldDB" id="A0A7X6R522"/>
<dbReference type="InterPro" id="IPR016039">
    <property type="entry name" value="Thiolase-like"/>
</dbReference>
<dbReference type="SUPFAM" id="SSF53901">
    <property type="entry name" value="Thiolase-like"/>
    <property type="match status" value="2"/>
</dbReference>
<dbReference type="Pfam" id="PF00108">
    <property type="entry name" value="Thiolase_N"/>
    <property type="match status" value="1"/>
</dbReference>
<dbReference type="InterPro" id="IPR020616">
    <property type="entry name" value="Thiolase_N"/>
</dbReference>
<evidence type="ECO:0000313" key="4">
    <source>
        <dbReference type="EMBL" id="NKY29095.1"/>
    </source>
</evidence>